<reference evidence="3" key="2">
    <citation type="submission" date="2024-06" db="UniProtKB">
        <authorList>
            <consortium name="EnsemblMetazoa"/>
        </authorList>
    </citation>
    <scope>IDENTIFICATION</scope>
</reference>
<dbReference type="KEGG" id="aqu:109585427"/>
<dbReference type="EnsemblMetazoa" id="XM_020001503.1">
    <property type="protein sequence ID" value="XP_019857062.1"/>
    <property type="gene ID" value="LOC109585427"/>
</dbReference>
<organism evidence="3 4">
    <name type="scientific">Amphimedon queenslandica</name>
    <name type="common">Sponge</name>
    <dbReference type="NCBI Taxonomy" id="400682"/>
    <lineage>
        <taxon>Eukaryota</taxon>
        <taxon>Metazoa</taxon>
        <taxon>Porifera</taxon>
        <taxon>Demospongiae</taxon>
        <taxon>Heteroscleromorpha</taxon>
        <taxon>Haplosclerida</taxon>
        <taxon>Niphatidae</taxon>
        <taxon>Amphimedon</taxon>
    </lineage>
</organism>
<name>A0AAN0JJW5_AMPQE</name>
<keyword evidence="4" id="KW-1185">Reference proteome</keyword>
<dbReference type="RefSeq" id="XP_019857062.1">
    <property type="nucleotide sequence ID" value="XM_020001503.1"/>
</dbReference>
<dbReference type="GeneID" id="109585427"/>
<evidence type="ECO:0000256" key="1">
    <source>
        <dbReference type="SAM" id="MobiDB-lite"/>
    </source>
</evidence>
<accession>A0AAN0JJW5</accession>
<evidence type="ECO:0000313" key="3">
    <source>
        <dbReference type="EnsemblMetazoa" id="XP_019857062.1"/>
    </source>
</evidence>
<feature type="signal peptide" evidence="2">
    <location>
        <begin position="1"/>
        <end position="19"/>
    </location>
</feature>
<proteinExistence type="predicted"/>
<feature type="compositionally biased region" description="Basic and acidic residues" evidence="1">
    <location>
        <begin position="23"/>
        <end position="37"/>
    </location>
</feature>
<dbReference type="AlphaFoldDB" id="A0AAN0JJW5"/>
<protein>
    <submittedName>
        <fullName evidence="3">Uncharacterized protein</fullName>
    </submittedName>
</protein>
<reference evidence="4" key="1">
    <citation type="journal article" date="2010" name="Nature">
        <title>The Amphimedon queenslandica genome and the evolution of animal complexity.</title>
        <authorList>
            <person name="Srivastava M."/>
            <person name="Simakov O."/>
            <person name="Chapman J."/>
            <person name="Fahey B."/>
            <person name="Gauthier M.E."/>
            <person name="Mitros T."/>
            <person name="Richards G.S."/>
            <person name="Conaco C."/>
            <person name="Dacre M."/>
            <person name="Hellsten U."/>
            <person name="Larroux C."/>
            <person name="Putnam N.H."/>
            <person name="Stanke M."/>
            <person name="Adamska M."/>
            <person name="Darling A."/>
            <person name="Degnan S.M."/>
            <person name="Oakley T.H."/>
            <person name="Plachetzki D.C."/>
            <person name="Zhai Y."/>
            <person name="Adamski M."/>
            <person name="Calcino A."/>
            <person name="Cummins S.F."/>
            <person name="Goodstein D.M."/>
            <person name="Harris C."/>
            <person name="Jackson D.J."/>
            <person name="Leys S.P."/>
            <person name="Shu S."/>
            <person name="Woodcroft B.J."/>
            <person name="Vervoort M."/>
            <person name="Kosik K.S."/>
            <person name="Manning G."/>
            <person name="Degnan B.M."/>
            <person name="Rokhsar D.S."/>
        </authorList>
    </citation>
    <scope>NUCLEOTIDE SEQUENCE [LARGE SCALE GENOMIC DNA]</scope>
</reference>
<dbReference type="Proteomes" id="UP000007879">
    <property type="component" value="Unassembled WGS sequence"/>
</dbReference>
<feature type="chain" id="PRO_5042829126" evidence="2">
    <location>
        <begin position="20"/>
        <end position="192"/>
    </location>
</feature>
<evidence type="ECO:0000256" key="2">
    <source>
        <dbReference type="SAM" id="SignalP"/>
    </source>
</evidence>
<feature type="compositionally biased region" description="Acidic residues" evidence="1">
    <location>
        <begin position="51"/>
        <end position="69"/>
    </location>
</feature>
<evidence type="ECO:0000313" key="4">
    <source>
        <dbReference type="Proteomes" id="UP000007879"/>
    </source>
</evidence>
<keyword evidence="2" id="KW-0732">Signal</keyword>
<sequence length="192" mass="22761">MVKGAGILILLLCASYVIGEGTKDDNNIEQQDSHTKDDESDSFTDDNVSSFEEDNNDIEEDEVPDEEENDHGLMNEESDEGENQASCTYKWVKYRRFTAIPVYSYIRYRKCIKTRSSYNCKYTINGRRIRCRGQRCSYKKCYKYTCKYKYYRRKYLSGYTYKTVMRRKAVSTVQGKKYGIKFNIIHEKRKKN</sequence>
<feature type="region of interest" description="Disordered" evidence="1">
    <location>
        <begin position="23"/>
        <end position="81"/>
    </location>
</feature>